<organism evidence="2 3">
    <name type="scientific">Longispora fulva</name>
    <dbReference type="NCBI Taxonomy" id="619741"/>
    <lineage>
        <taxon>Bacteria</taxon>
        <taxon>Bacillati</taxon>
        <taxon>Actinomycetota</taxon>
        <taxon>Actinomycetes</taxon>
        <taxon>Micromonosporales</taxon>
        <taxon>Micromonosporaceae</taxon>
        <taxon>Longispora</taxon>
    </lineage>
</organism>
<reference evidence="2" key="1">
    <citation type="submission" date="2020-11" db="EMBL/GenBank/DDBJ databases">
        <title>Sequencing the genomes of 1000 actinobacteria strains.</title>
        <authorList>
            <person name="Klenk H.-P."/>
        </authorList>
    </citation>
    <scope>NUCLEOTIDE SEQUENCE</scope>
    <source>
        <strain evidence="2">DSM 45356</strain>
    </source>
</reference>
<evidence type="ECO:0000313" key="3">
    <source>
        <dbReference type="Proteomes" id="UP000622552"/>
    </source>
</evidence>
<dbReference type="RefSeq" id="WP_197005096.1">
    <property type="nucleotide sequence ID" value="NZ_BONS01000017.1"/>
</dbReference>
<accession>A0A8J7GK63</accession>
<evidence type="ECO:0000256" key="1">
    <source>
        <dbReference type="SAM" id="MobiDB-lite"/>
    </source>
</evidence>
<comment type="caution">
    <text evidence="2">The sequence shown here is derived from an EMBL/GenBank/DDBJ whole genome shotgun (WGS) entry which is preliminary data.</text>
</comment>
<keyword evidence="3" id="KW-1185">Reference proteome</keyword>
<evidence type="ECO:0000313" key="2">
    <source>
        <dbReference type="EMBL" id="MBG6138322.1"/>
    </source>
</evidence>
<dbReference type="Proteomes" id="UP000622552">
    <property type="component" value="Unassembled WGS sequence"/>
</dbReference>
<gene>
    <name evidence="2" type="ORF">IW245_004516</name>
</gene>
<dbReference type="AlphaFoldDB" id="A0A8J7GK63"/>
<feature type="region of interest" description="Disordered" evidence="1">
    <location>
        <begin position="110"/>
        <end position="154"/>
    </location>
</feature>
<name>A0A8J7GK63_9ACTN</name>
<sequence>MVTVTAPRWFRDRFRDAVWESEQLTADHKAVAETYARHARDAHGDKSAAADLAWLTYDRVQVGAGIRRRSNVKKILDDLEAGGWLVVVQRVHRRPTVYRLTIPTSRAADGENATTVVPPDVTTVVPRPVPGRNHRSHNYADQARAGSPDVGTPPLEELPSISSPSADAVRPADIRRVIDATGADEHQAAAIIAKIRNENQIRSVSAYLRAISDADLRLHHAALHGHGDQAGGDLAAAFERRRSAAPDCIHGYPAGALIHPTTGRAMCPLCRRGRPALTPSHGRPGD</sequence>
<proteinExistence type="predicted"/>
<protein>
    <submittedName>
        <fullName evidence="2">Uncharacterized protein</fullName>
    </submittedName>
</protein>
<dbReference type="EMBL" id="JADOUF010000001">
    <property type="protein sequence ID" value="MBG6138322.1"/>
    <property type="molecule type" value="Genomic_DNA"/>
</dbReference>
<feature type="compositionally biased region" description="Low complexity" evidence="1">
    <location>
        <begin position="114"/>
        <end position="126"/>
    </location>
</feature>